<feature type="domain" description="Laminin IV type A" evidence="15">
    <location>
        <begin position="762"/>
        <end position="961"/>
    </location>
</feature>
<feature type="disulfide bond" evidence="12">
    <location>
        <begin position="283"/>
        <end position="295"/>
    </location>
</feature>
<feature type="disulfide bond" evidence="12">
    <location>
        <begin position="560"/>
        <end position="575"/>
    </location>
</feature>
<dbReference type="STRING" id="1965070.A0A3S3PNS0"/>
<dbReference type="PANTHER" id="PTHR10075">
    <property type="entry name" value="BASIGIN RELATED"/>
    <property type="match status" value="1"/>
</dbReference>
<evidence type="ECO:0000256" key="6">
    <source>
        <dbReference type="ARBA" id="ARBA00022989"/>
    </source>
</evidence>
<feature type="region of interest" description="Disordered" evidence="13">
    <location>
        <begin position="15"/>
        <end position="60"/>
    </location>
</feature>
<accession>A0A3S3PNS0</accession>
<dbReference type="PROSITE" id="PS50068">
    <property type="entry name" value="LDLRA_2"/>
    <property type="match status" value="10"/>
</dbReference>
<evidence type="ECO:0000256" key="4">
    <source>
        <dbReference type="ARBA" id="ARBA00022729"/>
    </source>
</evidence>
<dbReference type="SMART" id="SM00281">
    <property type="entry name" value="LamB"/>
    <property type="match status" value="1"/>
</dbReference>
<feature type="disulfide bond" evidence="12">
    <location>
        <begin position="208"/>
        <end position="223"/>
    </location>
</feature>
<dbReference type="SMART" id="SM00408">
    <property type="entry name" value="IGc2"/>
    <property type="match status" value="7"/>
</dbReference>
<dbReference type="GO" id="GO:0012505">
    <property type="term" value="C:endomembrane system"/>
    <property type="evidence" value="ECO:0007669"/>
    <property type="project" value="UniProtKB-SubCell"/>
</dbReference>
<dbReference type="InterPro" id="IPR003598">
    <property type="entry name" value="Ig_sub2"/>
</dbReference>
<dbReference type="PROSITE" id="PS51115">
    <property type="entry name" value="LAMININ_IVA"/>
    <property type="match status" value="1"/>
</dbReference>
<evidence type="ECO:0000256" key="3">
    <source>
        <dbReference type="ARBA" id="ARBA00022692"/>
    </source>
</evidence>
<protein>
    <submittedName>
        <fullName evidence="16">Low-density lipoprotein receptor-related protein 2-like protein</fullName>
    </submittedName>
</protein>
<comment type="caution">
    <text evidence="12">Lacks conserved residue(s) required for the propagation of feature annotation.</text>
</comment>
<dbReference type="PROSITE" id="PS50835">
    <property type="entry name" value="IG_LIKE"/>
    <property type="match status" value="7"/>
</dbReference>
<dbReference type="SMART" id="SM00409">
    <property type="entry name" value="IG"/>
    <property type="match status" value="7"/>
</dbReference>
<keyword evidence="6" id="KW-1133">Transmembrane helix</keyword>
<evidence type="ECO:0000313" key="17">
    <source>
        <dbReference type="Proteomes" id="UP000285301"/>
    </source>
</evidence>
<gene>
    <name evidence="16" type="ORF">B4U79_08367</name>
</gene>
<organism evidence="16 17">
    <name type="scientific">Dinothrombium tinctorium</name>
    <dbReference type="NCBI Taxonomy" id="1965070"/>
    <lineage>
        <taxon>Eukaryota</taxon>
        <taxon>Metazoa</taxon>
        <taxon>Ecdysozoa</taxon>
        <taxon>Arthropoda</taxon>
        <taxon>Chelicerata</taxon>
        <taxon>Arachnida</taxon>
        <taxon>Acari</taxon>
        <taxon>Acariformes</taxon>
        <taxon>Trombidiformes</taxon>
        <taxon>Prostigmata</taxon>
        <taxon>Anystina</taxon>
        <taxon>Parasitengona</taxon>
        <taxon>Trombidioidea</taxon>
        <taxon>Trombidiidae</taxon>
        <taxon>Dinothrombium</taxon>
    </lineage>
</organism>
<feature type="disulfide bond" evidence="12">
    <location>
        <begin position="132"/>
        <end position="147"/>
    </location>
</feature>
<feature type="disulfide bond" evidence="12">
    <location>
        <begin position="604"/>
        <end position="619"/>
    </location>
</feature>
<keyword evidence="11" id="KW-0393">Immunoglobulin domain</keyword>
<dbReference type="FunFam" id="4.10.400.10:FF:000034">
    <property type="entry name" value="Low-density lipoprotein receptor-related protein 2"/>
    <property type="match status" value="1"/>
</dbReference>
<dbReference type="InterPro" id="IPR036179">
    <property type="entry name" value="Ig-like_dom_sf"/>
</dbReference>
<evidence type="ECO:0000256" key="1">
    <source>
        <dbReference type="ARBA" id="ARBA00004167"/>
    </source>
</evidence>
<dbReference type="PRINTS" id="PR00261">
    <property type="entry name" value="LDLRECEPTOR"/>
</dbReference>
<dbReference type="SUPFAM" id="SSF57196">
    <property type="entry name" value="EGF/Laminin"/>
    <property type="match status" value="1"/>
</dbReference>
<feature type="domain" description="Ig-like" evidence="14">
    <location>
        <begin position="622"/>
        <end position="706"/>
    </location>
</feature>
<feature type="domain" description="Ig-like" evidence="14">
    <location>
        <begin position="1142"/>
        <end position="1227"/>
    </location>
</feature>
<feature type="domain" description="Ig-like" evidence="14">
    <location>
        <begin position="1419"/>
        <end position="1505"/>
    </location>
</feature>
<dbReference type="PROSITE" id="PS01209">
    <property type="entry name" value="LDLRA_1"/>
    <property type="match status" value="5"/>
</dbReference>
<keyword evidence="4" id="KW-0732">Signal</keyword>
<keyword evidence="7" id="KW-0472">Membrane</keyword>
<feature type="disulfide bond" evidence="12">
    <location>
        <begin position="290"/>
        <end position="308"/>
    </location>
</feature>
<proteinExistence type="predicted"/>
<dbReference type="InterPro" id="IPR013783">
    <property type="entry name" value="Ig-like_fold"/>
</dbReference>
<dbReference type="InterPro" id="IPR000034">
    <property type="entry name" value="Laminin_IV"/>
</dbReference>
<evidence type="ECO:0000256" key="2">
    <source>
        <dbReference type="ARBA" id="ARBA00004308"/>
    </source>
</evidence>
<keyword evidence="5" id="KW-0677">Repeat</keyword>
<dbReference type="GO" id="GO:0016020">
    <property type="term" value="C:membrane"/>
    <property type="evidence" value="ECO:0007669"/>
    <property type="project" value="UniProtKB-SubCell"/>
</dbReference>
<evidence type="ECO:0000256" key="10">
    <source>
        <dbReference type="ARBA" id="ARBA00023180"/>
    </source>
</evidence>
<dbReference type="SUPFAM" id="SSF57424">
    <property type="entry name" value="LDL receptor-like module"/>
    <property type="match status" value="10"/>
</dbReference>
<evidence type="ECO:0000313" key="16">
    <source>
        <dbReference type="EMBL" id="RWS13478.1"/>
    </source>
</evidence>
<feature type="compositionally biased region" description="Low complexity" evidence="13">
    <location>
        <begin position="41"/>
        <end position="57"/>
    </location>
</feature>
<feature type="disulfide bond" evidence="12">
    <location>
        <begin position="158"/>
        <end position="176"/>
    </location>
</feature>
<feature type="domain" description="Ig-like" evidence="14">
    <location>
        <begin position="376"/>
        <end position="462"/>
    </location>
</feature>
<feature type="domain" description="Ig-like" evidence="14">
    <location>
        <begin position="1045"/>
        <end position="1132"/>
    </location>
</feature>
<dbReference type="InterPro" id="IPR036055">
    <property type="entry name" value="LDL_receptor-like_sf"/>
</dbReference>
<dbReference type="Gene3D" id="4.10.400.10">
    <property type="entry name" value="Low-density Lipoprotein Receptor"/>
    <property type="match status" value="10"/>
</dbReference>
<dbReference type="InterPro" id="IPR003599">
    <property type="entry name" value="Ig_sub"/>
</dbReference>
<dbReference type="InterPro" id="IPR002172">
    <property type="entry name" value="LDrepeatLR_classA_rpt"/>
</dbReference>
<dbReference type="FunFam" id="4.10.400.10:FF:000045">
    <property type="entry name" value="Low-density lipoprotein receptor-related protein 2"/>
    <property type="match status" value="1"/>
</dbReference>
<dbReference type="SMART" id="SM00192">
    <property type="entry name" value="LDLa"/>
    <property type="match status" value="10"/>
</dbReference>
<evidence type="ECO:0000256" key="8">
    <source>
        <dbReference type="ARBA" id="ARBA00023157"/>
    </source>
</evidence>
<dbReference type="PROSITE" id="PS01248">
    <property type="entry name" value="EGF_LAM_1"/>
    <property type="match status" value="1"/>
</dbReference>
<dbReference type="OrthoDB" id="6514856at2759"/>
<dbReference type="InterPro" id="IPR002049">
    <property type="entry name" value="LE_dom"/>
</dbReference>
<comment type="caution">
    <text evidence="16">The sequence shown here is derived from an EMBL/GenBank/DDBJ whole genome shotgun (WGS) entry which is preliminary data.</text>
</comment>
<dbReference type="InterPro" id="IPR007110">
    <property type="entry name" value="Ig-like_dom"/>
</dbReference>
<feature type="disulfide bond" evidence="12">
    <location>
        <begin position="151"/>
        <end position="163"/>
    </location>
</feature>
<dbReference type="EMBL" id="NCKU01000980">
    <property type="protein sequence ID" value="RWS13478.1"/>
    <property type="molecule type" value="Genomic_DNA"/>
</dbReference>
<keyword evidence="17" id="KW-1185">Reference proteome</keyword>
<feature type="domain" description="Ig-like" evidence="14">
    <location>
        <begin position="1239"/>
        <end position="1321"/>
    </location>
</feature>
<dbReference type="SUPFAM" id="SSF48726">
    <property type="entry name" value="Immunoglobulin"/>
    <property type="match status" value="7"/>
</dbReference>
<dbReference type="Pfam" id="PF00057">
    <property type="entry name" value="Ldl_recept_a"/>
    <property type="match status" value="10"/>
</dbReference>
<dbReference type="Pfam" id="PF13927">
    <property type="entry name" value="Ig_3"/>
    <property type="match status" value="6"/>
</dbReference>
<comment type="subcellular location">
    <subcellularLocation>
        <location evidence="2">Endomembrane system</location>
    </subcellularLocation>
    <subcellularLocation>
        <location evidence="1">Membrane</location>
        <topology evidence="1">Single-pass membrane protein</topology>
    </subcellularLocation>
</comment>
<evidence type="ECO:0000256" key="9">
    <source>
        <dbReference type="ARBA" id="ARBA00023170"/>
    </source>
</evidence>
<feature type="compositionally biased region" description="Low complexity" evidence="13">
    <location>
        <begin position="15"/>
        <end position="33"/>
    </location>
</feature>
<feature type="region of interest" description="Disordered" evidence="13">
    <location>
        <begin position="483"/>
        <end position="504"/>
    </location>
</feature>
<dbReference type="GO" id="GO:0048468">
    <property type="term" value="P:cell development"/>
    <property type="evidence" value="ECO:0007669"/>
    <property type="project" value="UniProtKB-ARBA"/>
</dbReference>
<feature type="disulfide bond" evidence="12">
    <location>
        <begin position="259"/>
        <end position="274"/>
    </location>
</feature>
<feature type="disulfide bond" evidence="12">
    <location>
        <begin position="170"/>
        <end position="185"/>
    </location>
</feature>
<keyword evidence="10" id="KW-0325">Glycoprotein</keyword>
<feature type="disulfide bond" evidence="12">
    <location>
        <begin position="189"/>
        <end position="201"/>
    </location>
</feature>
<dbReference type="CDD" id="cd00112">
    <property type="entry name" value="LDLa"/>
    <property type="match status" value="8"/>
</dbReference>
<dbReference type="PANTHER" id="PTHR10075:SF100">
    <property type="entry name" value="FASCICLIN-2"/>
    <property type="match status" value="1"/>
</dbReference>
<dbReference type="Proteomes" id="UP000285301">
    <property type="component" value="Unassembled WGS sequence"/>
</dbReference>
<feature type="disulfide bond" evidence="12">
    <location>
        <begin position="196"/>
        <end position="214"/>
    </location>
</feature>
<feature type="disulfide bond" evidence="12">
    <location>
        <begin position="328"/>
        <end position="346"/>
    </location>
</feature>
<evidence type="ECO:0000259" key="15">
    <source>
        <dbReference type="PROSITE" id="PS51115"/>
    </source>
</evidence>
<dbReference type="Pfam" id="PF00052">
    <property type="entry name" value="Laminin_B"/>
    <property type="match status" value="1"/>
</dbReference>
<feature type="disulfide bond" evidence="12">
    <location>
        <begin position="521"/>
        <end position="536"/>
    </location>
</feature>
<evidence type="ECO:0000259" key="14">
    <source>
        <dbReference type="PROSITE" id="PS50835"/>
    </source>
</evidence>
<evidence type="ECO:0000256" key="5">
    <source>
        <dbReference type="ARBA" id="ARBA00022737"/>
    </source>
</evidence>
<feature type="disulfide bond" evidence="12">
    <location>
        <begin position="321"/>
        <end position="333"/>
    </location>
</feature>
<evidence type="ECO:0000256" key="13">
    <source>
        <dbReference type="SAM" id="MobiDB-lite"/>
    </source>
</evidence>
<reference evidence="16 17" key="1">
    <citation type="journal article" date="2018" name="Gigascience">
        <title>Genomes of trombidid mites reveal novel predicted allergens and laterally-transferred genes associated with secondary metabolism.</title>
        <authorList>
            <person name="Dong X."/>
            <person name="Chaisiri K."/>
            <person name="Xia D."/>
            <person name="Armstrong S.D."/>
            <person name="Fang Y."/>
            <person name="Donnelly M.J."/>
            <person name="Kadowaki T."/>
            <person name="McGarry J.W."/>
            <person name="Darby A.C."/>
            <person name="Makepeace B.L."/>
        </authorList>
    </citation>
    <scope>NUCLEOTIDE SEQUENCE [LARGE SCALE GENOMIC DNA]</scope>
    <source>
        <strain evidence="16">UoL-WK</strain>
    </source>
</reference>
<keyword evidence="8 12" id="KW-1015">Disulfide bond</keyword>
<feature type="disulfide bond" evidence="12">
    <location>
        <begin position="120"/>
        <end position="138"/>
    </location>
</feature>
<evidence type="ECO:0000256" key="11">
    <source>
        <dbReference type="ARBA" id="ARBA00023319"/>
    </source>
</evidence>
<evidence type="ECO:0000256" key="12">
    <source>
        <dbReference type="PROSITE-ProRule" id="PRU00124"/>
    </source>
</evidence>
<feature type="domain" description="Ig-like" evidence="14">
    <location>
        <begin position="1330"/>
        <end position="1412"/>
    </location>
</feature>
<evidence type="ECO:0000256" key="7">
    <source>
        <dbReference type="ARBA" id="ARBA00023136"/>
    </source>
</evidence>
<keyword evidence="9 16" id="KW-0675">Receptor</keyword>
<feature type="disulfide bond" evidence="12">
    <location>
        <begin position="302"/>
        <end position="317"/>
    </location>
</feature>
<dbReference type="Gene3D" id="2.60.40.10">
    <property type="entry name" value="Immunoglobulins"/>
    <property type="match status" value="7"/>
</dbReference>
<feature type="disulfide bond" evidence="12">
    <location>
        <begin position="502"/>
        <end position="514"/>
    </location>
</feature>
<keyword evidence="16" id="KW-0449">Lipoprotein</keyword>
<feature type="disulfide bond" evidence="12">
    <location>
        <begin position="509"/>
        <end position="527"/>
    </location>
</feature>
<dbReference type="FunFam" id="4.10.400.10:FF:000113">
    <property type="entry name" value="Low-density lipoprotein receptor-related protein 8"/>
    <property type="match status" value="1"/>
</dbReference>
<feature type="disulfide bond" evidence="12">
    <location>
        <begin position="340"/>
        <end position="355"/>
    </location>
</feature>
<dbReference type="Gene3D" id="2.10.25.10">
    <property type="entry name" value="Laminin"/>
    <property type="match status" value="1"/>
</dbReference>
<dbReference type="InterPro" id="IPR023415">
    <property type="entry name" value="LDLR_class-A_CS"/>
</dbReference>
<dbReference type="CDD" id="cd00055">
    <property type="entry name" value="EGF_Lam"/>
    <property type="match status" value="1"/>
</dbReference>
<sequence length="1505" mass="165812">MKICVIEYPTQTTFPTITSPTPTSPTTTKTTNPSPTPPYDFPTTTTITRRPSGRSPSATEAPVTQKCALNQFQCRIYPQCIDKTLVCDGKSDCYDSSDEGGSAGCINITNKCRGDDHFRCADGTCIDRIRLCDARADCGDGSDELGCVYDCKENEFRCNDGQCIPARYRCSNTTECRDRSDELNCRRECRREEFECEPNECIALNRRCDGKVDCRNAADEQNCIDQSKPNIPIIEILTCAPDEFKCASGLQCISAKLRCDKRFDCFDNSDETDCGMNSYYIVCGPNQFQCRNKQCVDVKKVCDRRKDCEDNSDEYNCGPKCSSTQFQCKNGDCVDINYRCDGERNCADSSDEEDCGDKAQEKLLILLLLFFKGDELNVKVYPERQTIRQNQEVVFRCRDEGQRRAPVKWSRADNAPLPRGSIDYRGRLTMPMIQPEHAGVYLCTAQGVLMTVPGAQRAANLIVTPSLAYYNILHFLPQSDTYTEDIAPTSAPTPPPRQPGQCSRNEATCSNGECISREFVCDGDYDCTDKSDELTCTSRCEPNEFQCENRAKCILKVWRCDGDDDCGDGSDEKGCEPAAPGSPCRYSEFTCAGGDQCIPKAYHCDGQFDCQDKSDEIGCVAPTIVEPPIESIIVSEGANVSITCRAVGTPTPIISWRLNWNHIPGPPRVTTTSVNGFGTVLIKDAQPSDQGAWSCEAINSKDSKLASQDCILTVKPKAGICSPPYFNDKARSSSECLRCYCSSRTDTCYSSNLRVVNITLEGPISVVALQKVDDRYINIGTQHPPNQNAINVNPATREHKIDRSVSASTAPEDTFYYWSLPSEFLGNKLNSYGGHLKFSILYVAPYFPRVSRAADVIISGGGTTLYHIVKDEIKAGQENTIRARFWEGEWDKSEAVIRGEAPALEPTTREDIMNVLRNIDHIYIRATYDRERLESSIFKVEMETAMPANTTQLPQAVFVEKCSCPEGYIGNSCEDCAPGFIRQGTACYKQQITFSQTCFLDTDGDVTCNACPLGYEGRRCERCAPGYTGNPLTPYGECKRIESGPQKTIVVNIEEPKAVKVVAGSTVTFRCNSASELPHNLVWTKEGGPLPSHATEISGVLTIRDVRPEDAGKYVCTGSNLESVDQDHATLTVETVEQPQKPKVTIYPVSQRVRVGESVEFQCSAEGNPRPTLRLYRGRNEVLNPSSTFDQIRGIFYIRAVEKSDEGEYFCTATNSAGSHTQRAVLIVEGAERPPGNKPYVEINPTRYEARRGGTARFDCRASGTPQPEIQWVFSNGPLPEGSSVVGGILTLQSVTEAHAGSYRCIATNAYGTTEALATLFIEGGDRVAPSVRVEPERQTVVQGHSGELRCIATGSPLPTVTWSRVGGELTSRHKAEGNILKILEAMVEDRGLYVCKGQNSEGIAQAAGIVEIERREIPAIELYPESSQVVAKGNSALFQCRIMMGIPTPTVEWTRADGRPFSTNTELLNGGVILFNRVTGEEDGTYECKAENVAGRVTAQAVLR</sequence>
<name>A0A3S3PNS0_9ACAR</name>
<keyword evidence="3" id="KW-0812">Transmembrane</keyword>
<feature type="non-terminal residue" evidence="16">
    <location>
        <position position="1505"/>
    </location>
</feature>